<evidence type="ECO:0000313" key="2">
    <source>
        <dbReference type="Proteomes" id="UP001060215"/>
    </source>
</evidence>
<reference evidence="1 2" key="1">
    <citation type="journal article" date="2022" name="Plant J.">
        <title>Chromosome-level genome of Camellia lanceoleosa provides a valuable resource for understanding genome evolution and self-incompatibility.</title>
        <authorList>
            <person name="Gong W."/>
            <person name="Xiao S."/>
            <person name="Wang L."/>
            <person name="Liao Z."/>
            <person name="Chang Y."/>
            <person name="Mo W."/>
            <person name="Hu G."/>
            <person name="Li W."/>
            <person name="Zhao G."/>
            <person name="Zhu H."/>
            <person name="Hu X."/>
            <person name="Ji K."/>
            <person name="Xiang X."/>
            <person name="Song Q."/>
            <person name="Yuan D."/>
            <person name="Jin S."/>
            <person name="Zhang L."/>
        </authorList>
    </citation>
    <scope>NUCLEOTIDE SEQUENCE [LARGE SCALE GENOMIC DNA]</scope>
    <source>
        <strain evidence="1">SQ_2022a</strain>
    </source>
</reference>
<organism evidence="1 2">
    <name type="scientific">Camellia lanceoleosa</name>
    <dbReference type="NCBI Taxonomy" id="1840588"/>
    <lineage>
        <taxon>Eukaryota</taxon>
        <taxon>Viridiplantae</taxon>
        <taxon>Streptophyta</taxon>
        <taxon>Embryophyta</taxon>
        <taxon>Tracheophyta</taxon>
        <taxon>Spermatophyta</taxon>
        <taxon>Magnoliopsida</taxon>
        <taxon>eudicotyledons</taxon>
        <taxon>Gunneridae</taxon>
        <taxon>Pentapetalae</taxon>
        <taxon>asterids</taxon>
        <taxon>Ericales</taxon>
        <taxon>Theaceae</taxon>
        <taxon>Camellia</taxon>
    </lineage>
</organism>
<protein>
    <submittedName>
        <fullName evidence="1">Uncharacterized protein</fullName>
    </submittedName>
</protein>
<name>A0ACC0IWL2_9ERIC</name>
<comment type="caution">
    <text evidence="1">The sequence shown here is derived from an EMBL/GenBank/DDBJ whole genome shotgun (WGS) entry which is preliminary data.</text>
</comment>
<keyword evidence="2" id="KW-1185">Reference proteome</keyword>
<dbReference type="EMBL" id="CM045760">
    <property type="protein sequence ID" value="KAI8028326.1"/>
    <property type="molecule type" value="Genomic_DNA"/>
</dbReference>
<sequence length="563" mass="64989">MHFHPPTTTTFSLYSSLSRHFSTTKLPKLSKIPSRYRPKAIHLAQKALTDYLHTTRSLPFIYAEHISKNALFSLSDVASKVHFSPSTFFKSFQRFLRYHPINEFEFFYESIGINYHEINGFLPPNKFFLSEDSRVLNAAFAFSGFGFPWNRLGELYREEIPIFSINPSELSRKLHGFKDYGFGSVTVIGICLVFPYVLNGETELGNEISALFDDLGKLFVDFDLLNCVEGNVDAWIEVCRKIKVFYDLGCKKGKMGELMGKRKSIFLEYPEEVLVDKVEFFCRLSVNKSDVGLLILERPEILDFDLEDQMISVLGLLKHFGMNTKELKSISEKYPYVLGRHKMVNLPHVMRALDLQEWFFNKMRSGKHHLLCTYVIGNEDLDEDYKGSLDIIQSSRTSIHTLQKLNFLHGIGFGENNLTIKILANLHGTSSELQERFDCLLRNGIQFSKLCKMVTLSPKILNQNTEIIEQKMKFLCQDIGYSLEYLDPFPAYLCYDLEKRIKPRCRFHMWLIEKGLCAKKYSLSSMIATSEKNFIARVFGIHPAAPKQWFECFSNPDQGSNCQ</sequence>
<gene>
    <name evidence="1" type="ORF">LOK49_LG02G00808</name>
</gene>
<proteinExistence type="predicted"/>
<dbReference type="Proteomes" id="UP001060215">
    <property type="component" value="Chromosome 3"/>
</dbReference>
<accession>A0ACC0IWL2</accession>
<evidence type="ECO:0000313" key="1">
    <source>
        <dbReference type="EMBL" id="KAI8028326.1"/>
    </source>
</evidence>